<evidence type="ECO:0000256" key="2">
    <source>
        <dbReference type="ARBA" id="ARBA00022540"/>
    </source>
</evidence>
<proteinExistence type="inferred from homology"/>
<keyword evidence="6" id="KW-1185">Reference proteome</keyword>
<dbReference type="Gene3D" id="3.40.50.10470">
    <property type="entry name" value="Translation initiation factor eif-2b, domain 2"/>
    <property type="match status" value="1"/>
</dbReference>
<keyword evidence="3" id="KW-0648">Protein biosynthesis</keyword>
<dbReference type="PANTHER" id="PTHR45860:SF1">
    <property type="entry name" value="TRANSLATION INITIATION FACTOR EIF-2B SUBUNIT ALPHA"/>
    <property type="match status" value="1"/>
</dbReference>
<evidence type="ECO:0000313" key="6">
    <source>
        <dbReference type="Proteomes" id="UP000242616"/>
    </source>
</evidence>
<dbReference type="RefSeq" id="WP_077198482.1">
    <property type="nucleotide sequence ID" value="NZ_LBFC01000021.1"/>
</dbReference>
<comment type="caution">
    <text evidence="5">The sequence shown here is derived from an EMBL/GenBank/DDBJ whole genome shotgun (WGS) entry which is preliminary data.</text>
</comment>
<dbReference type="SUPFAM" id="SSF100950">
    <property type="entry name" value="NagB/RpiA/CoA transferase-like"/>
    <property type="match status" value="1"/>
</dbReference>
<dbReference type="EMBL" id="LBFC01000021">
    <property type="protein sequence ID" value="ONN26969.1"/>
    <property type="molecule type" value="Genomic_DNA"/>
</dbReference>
<dbReference type="Proteomes" id="UP000242616">
    <property type="component" value="Unassembled WGS sequence"/>
</dbReference>
<dbReference type="InterPro" id="IPR000649">
    <property type="entry name" value="IF-2B-related"/>
</dbReference>
<evidence type="ECO:0000313" key="5">
    <source>
        <dbReference type="EMBL" id="ONN26969.1"/>
    </source>
</evidence>
<gene>
    <name evidence="5" type="ORF">XJ44_06655</name>
</gene>
<protein>
    <submittedName>
        <fullName evidence="5">Initiation factor 2B</fullName>
    </submittedName>
</protein>
<comment type="similarity">
    <text evidence="1 4">Belongs to the eIF-2B alpha/beta/delta subunits family.</text>
</comment>
<evidence type="ECO:0000256" key="3">
    <source>
        <dbReference type="ARBA" id="ARBA00022917"/>
    </source>
</evidence>
<reference evidence="5 6" key="1">
    <citation type="submission" date="2015-06" db="EMBL/GenBank/DDBJ databases">
        <title>Genome sequencing of Thermotogales isolates from hydrothermal vents.</title>
        <authorList>
            <person name="Haverkamp T.H."/>
            <person name="Kublanov I.V."/>
            <person name="Nesbo C.L."/>
        </authorList>
    </citation>
    <scope>NUCLEOTIDE SEQUENCE [LARGE SCALE GENOMIC DNA]</scope>
    <source>
        <strain evidence="6">ik275mar</strain>
    </source>
</reference>
<dbReference type="PANTHER" id="PTHR45860">
    <property type="entry name" value="TRANSLATION INITIATION FACTOR EIF-2B SUBUNIT ALPHA"/>
    <property type="match status" value="1"/>
</dbReference>
<name>A0ABX3IGK1_9BACT</name>
<dbReference type="InterPro" id="IPR042529">
    <property type="entry name" value="IF_2B-like_C"/>
</dbReference>
<evidence type="ECO:0000256" key="1">
    <source>
        <dbReference type="ARBA" id="ARBA00007251"/>
    </source>
</evidence>
<organism evidence="5 6">
    <name type="scientific">Thermosipho affectus</name>
    <dbReference type="NCBI Taxonomy" id="660294"/>
    <lineage>
        <taxon>Bacteria</taxon>
        <taxon>Thermotogati</taxon>
        <taxon>Thermotogota</taxon>
        <taxon>Thermotogae</taxon>
        <taxon>Thermotogales</taxon>
        <taxon>Fervidobacteriaceae</taxon>
        <taxon>Thermosipho</taxon>
    </lineage>
</organism>
<dbReference type="InterPro" id="IPR037171">
    <property type="entry name" value="NagB/RpiA_transferase-like"/>
</dbReference>
<accession>A0ABX3IGK1</accession>
<dbReference type="GO" id="GO:0003743">
    <property type="term" value="F:translation initiation factor activity"/>
    <property type="evidence" value="ECO:0007669"/>
    <property type="project" value="UniProtKB-KW"/>
</dbReference>
<keyword evidence="2 5" id="KW-0396">Initiation factor</keyword>
<sequence length="213" mass="24313">MDELLKNAGSVEIGFWLLEKMEEDKYILDKISHLKKEMGVIKWIKKMVQNGYTIKEIKKILKSSFNSTISYAQKFLNFDARVVTISNSKTLEVYFKTHPKNLEIVVPVSNPGGEGKILYDKLKSTCNVKLINDFEVEKYIKDADYIVTGADSVCENGVINKIGSKTLAILSKYYDKPFFVIADKTKFFDSKIENKIFELIPFKLITAIISGEI</sequence>
<evidence type="ECO:0000256" key="4">
    <source>
        <dbReference type="RuleBase" id="RU003814"/>
    </source>
</evidence>
<dbReference type="InterPro" id="IPR051501">
    <property type="entry name" value="eIF2B_alpha/beta/delta"/>
</dbReference>
<dbReference type="Pfam" id="PF01008">
    <property type="entry name" value="IF-2B"/>
    <property type="match status" value="1"/>
</dbReference>